<dbReference type="RefSeq" id="WP_253771404.1">
    <property type="nucleotide sequence ID" value="NZ_BAAAVE010000006.1"/>
</dbReference>
<name>A0ABT1K1Y7_9ACTN</name>
<evidence type="ECO:0000256" key="1">
    <source>
        <dbReference type="SAM" id="Phobius"/>
    </source>
</evidence>
<keyword evidence="1" id="KW-0812">Transmembrane</keyword>
<feature type="transmembrane region" description="Helical" evidence="1">
    <location>
        <begin position="100"/>
        <end position="122"/>
    </location>
</feature>
<dbReference type="EMBL" id="JAMZEC010000001">
    <property type="protein sequence ID" value="MCP2348016.1"/>
    <property type="molecule type" value="Genomic_DNA"/>
</dbReference>
<evidence type="ECO:0008006" key="4">
    <source>
        <dbReference type="Google" id="ProtNLM"/>
    </source>
</evidence>
<feature type="transmembrane region" description="Helical" evidence="1">
    <location>
        <begin position="56"/>
        <end position="88"/>
    </location>
</feature>
<comment type="caution">
    <text evidence="2">The sequence shown here is derived from an EMBL/GenBank/DDBJ whole genome shotgun (WGS) entry which is preliminary data.</text>
</comment>
<keyword evidence="1" id="KW-1133">Transmembrane helix</keyword>
<organism evidence="2 3">
    <name type="scientific">Nonomuraea roseoviolacea subsp. carminata</name>
    <dbReference type="NCBI Taxonomy" id="160689"/>
    <lineage>
        <taxon>Bacteria</taxon>
        <taxon>Bacillati</taxon>
        <taxon>Actinomycetota</taxon>
        <taxon>Actinomycetes</taxon>
        <taxon>Streptosporangiales</taxon>
        <taxon>Streptosporangiaceae</taxon>
        <taxon>Nonomuraea</taxon>
    </lineage>
</organism>
<evidence type="ECO:0000313" key="2">
    <source>
        <dbReference type="EMBL" id="MCP2348016.1"/>
    </source>
</evidence>
<keyword evidence="3" id="KW-1185">Reference proteome</keyword>
<keyword evidence="1" id="KW-0472">Membrane</keyword>
<protein>
    <recommendedName>
        <fullName evidence="4">DUF4190 domain-containing protein</fullName>
    </recommendedName>
</protein>
<accession>A0ABT1K1Y7</accession>
<evidence type="ECO:0000313" key="3">
    <source>
        <dbReference type="Proteomes" id="UP001320766"/>
    </source>
</evidence>
<reference evidence="2 3" key="1">
    <citation type="submission" date="2022-06" db="EMBL/GenBank/DDBJ databases">
        <title>Sequencing the genomes of 1000 actinobacteria strains.</title>
        <authorList>
            <person name="Klenk H.-P."/>
        </authorList>
    </citation>
    <scope>NUCLEOTIDE SEQUENCE [LARGE SCALE GENOMIC DNA]</scope>
    <source>
        <strain evidence="2 3">DSM 44170</strain>
    </source>
</reference>
<proteinExistence type="predicted"/>
<sequence length="130" mass="13779">MSHANPGGEYPQYPYEPYGAPYGERPPPGHGYGYGYGYDHGPPFGPPPPRRDGVNAAALVALVLNLLAIVGCCNVLAIPGSILAGLALRAETPAKTRRDLLTWSWVLYGLGFALTIGVFFSLGANGYLDD</sequence>
<gene>
    <name evidence="2" type="ORF">HD595_004138</name>
</gene>
<dbReference type="Proteomes" id="UP001320766">
    <property type="component" value="Unassembled WGS sequence"/>
</dbReference>